<protein>
    <recommendedName>
        <fullName evidence="3">HPt domain-containing protein</fullName>
    </recommendedName>
</protein>
<gene>
    <name evidence="1" type="ORF">GCM10011385_03410</name>
</gene>
<name>A0A916RE56_9HYPH</name>
<reference evidence="1" key="2">
    <citation type="submission" date="2020-09" db="EMBL/GenBank/DDBJ databases">
        <authorList>
            <person name="Sun Q."/>
            <person name="Zhou Y."/>
        </authorList>
    </citation>
    <scope>NUCLEOTIDE SEQUENCE</scope>
    <source>
        <strain evidence="1">CGMCC 1.15320</strain>
    </source>
</reference>
<comment type="caution">
    <text evidence="1">The sequence shown here is derived from an EMBL/GenBank/DDBJ whole genome shotgun (WGS) entry which is preliminary data.</text>
</comment>
<evidence type="ECO:0008006" key="3">
    <source>
        <dbReference type="Google" id="ProtNLM"/>
    </source>
</evidence>
<keyword evidence="2" id="KW-1185">Reference proteome</keyword>
<accession>A0A916RE56</accession>
<dbReference type="GO" id="GO:0000160">
    <property type="term" value="P:phosphorelay signal transduction system"/>
    <property type="evidence" value="ECO:0007669"/>
    <property type="project" value="InterPro"/>
</dbReference>
<dbReference type="InterPro" id="IPR036641">
    <property type="entry name" value="HPT_dom_sf"/>
</dbReference>
<evidence type="ECO:0000313" key="1">
    <source>
        <dbReference type="EMBL" id="GGA53316.1"/>
    </source>
</evidence>
<dbReference type="AlphaFoldDB" id="A0A916RE56"/>
<organism evidence="1 2">
    <name type="scientific">Nitratireductor aestuarii</name>
    <dbReference type="NCBI Taxonomy" id="1735103"/>
    <lineage>
        <taxon>Bacteria</taxon>
        <taxon>Pseudomonadati</taxon>
        <taxon>Pseudomonadota</taxon>
        <taxon>Alphaproteobacteria</taxon>
        <taxon>Hyphomicrobiales</taxon>
        <taxon>Phyllobacteriaceae</taxon>
        <taxon>Nitratireductor</taxon>
    </lineage>
</organism>
<dbReference type="SUPFAM" id="SSF47226">
    <property type="entry name" value="Histidine-containing phosphotransfer domain, HPT domain"/>
    <property type="match status" value="1"/>
</dbReference>
<dbReference type="EMBL" id="BMIF01000001">
    <property type="protein sequence ID" value="GGA53316.1"/>
    <property type="molecule type" value="Genomic_DNA"/>
</dbReference>
<proteinExistence type="predicted"/>
<sequence length="68" mass="7433">MNSDQRRDLAHRLVGAARAVGAFSLALTVEAVSNDPQDTEILARMRAQIDSLIPHLVHLITSEERAKG</sequence>
<reference evidence="1" key="1">
    <citation type="journal article" date="2014" name="Int. J. Syst. Evol. Microbiol.">
        <title>Complete genome sequence of Corynebacterium casei LMG S-19264T (=DSM 44701T), isolated from a smear-ripened cheese.</title>
        <authorList>
            <consortium name="US DOE Joint Genome Institute (JGI-PGF)"/>
            <person name="Walter F."/>
            <person name="Albersmeier A."/>
            <person name="Kalinowski J."/>
            <person name="Ruckert C."/>
        </authorList>
    </citation>
    <scope>NUCLEOTIDE SEQUENCE</scope>
    <source>
        <strain evidence="1">CGMCC 1.15320</strain>
    </source>
</reference>
<evidence type="ECO:0000313" key="2">
    <source>
        <dbReference type="Proteomes" id="UP000636264"/>
    </source>
</evidence>
<dbReference type="Proteomes" id="UP000636264">
    <property type="component" value="Unassembled WGS sequence"/>
</dbReference>